<dbReference type="InterPro" id="IPR002835">
    <property type="entry name" value="CofC"/>
</dbReference>
<gene>
    <name evidence="6" type="primary">cofC</name>
    <name evidence="6" type="ORF">G3T37_09170</name>
</gene>
<proteinExistence type="predicted"/>
<name>A0A7C9PNH2_9MICO</name>
<sequence length="203" mass="19962">MGDGGVRRWTVVIPIKGGSGAKSRLGGSPALALAIALDTVAAAAQVAELVVVTTPEVGERARGVAPAARLVTDPGAGLTAAIAAGIAAAPALRVAVLLGDLPALQPDELRAALDFAERHPRALVADADGDGSVLITALVSADHAPAFGDGSRGRHRAAGYAELPIDAGSGLRRDVDTPGQLAALAAAGRLGARTAAELGGSGR</sequence>
<evidence type="ECO:0000259" key="5">
    <source>
        <dbReference type="Pfam" id="PF12804"/>
    </source>
</evidence>
<keyword evidence="3" id="KW-0547">Nucleotide-binding</keyword>
<evidence type="ECO:0000256" key="3">
    <source>
        <dbReference type="ARBA" id="ARBA00022741"/>
    </source>
</evidence>
<keyword evidence="4" id="KW-0342">GTP-binding</keyword>
<accession>A0A7C9PNH2</accession>
<dbReference type="GO" id="GO:0043814">
    <property type="term" value="F:phospholactate guanylyltransferase activity"/>
    <property type="evidence" value="ECO:0007669"/>
    <property type="project" value="UniProtKB-EC"/>
</dbReference>
<keyword evidence="2 6" id="KW-0548">Nucleotidyltransferase</keyword>
<protein>
    <submittedName>
        <fullName evidence="6">2-phospho-L-lactate guanylyltransferase</fullName>
        <ecNumber evidence="6">2.7.7.68</ecNumber>
    </submittedName>
</protein>
<dbReference type="Pfam" id="PF12804">
    <property type="entry name" value="NTP_transf_3"/>
    <property type="match status" value="1"/>
</dbReference>
<dbReference type="NCBIfam" id="TIGR03552">
    <property type="entry name" value="F420_cofC"/>
    <property type="match status" value="1"/>
</dbReference>
<keyword evidence="1 6" id="KW-0808">Transferase</keyword>
<evidence type="ECO:0000256" key="4">
    <source>
        <dbReference type="ARBA" id="ARBA00023134"/>
    </source>
</evidence>
<dbReference type="Gene3D" id="3.90.550.10">
    <property type="entry name" value="Spore Coat Polysaccharide Biosynthesis Protein SpsA, Chain A"/>
    <property type="match status" value="1"/>
</dbReference>
<dbReference type="PANTHER" id="PTHR40392:SF1">
    <property type="entry name" value="2-PHOSPHO-L-LACTATE GUANYLYLTRANSFERASE"/>
    <property type="match status" value="1"/>
</dbReference>
<evidence type="ECO:0000313" key="6">
    <source>
        <dbReference type="EMBL" id="NEM91526.1"/>
    </source>
</evidence>
<dbReference type="GO" id="GO:0005525">
    <property type="term" value="F:GTP binding"/>
    <property type="evidence" value="ECO:0007669"/>
    <property type="project" value="UniProtKB-KW"/>
</dbReference>
<dbReference type="AlphaFoldDB" id="A0A7C9PNH2"/>
<dbReference type="SUPFAM" id="SSF53448">
    <property type="entry name" value="Nucleotide-diphospho-sugar transferases"/>
    <property type="match status" value="1"/>
</dbReference>
<feature type="domain" description="MobA-like NTP transferase" evidence="5">
    <location>
        <begin position="35"/>
        <end position="146"/>
    </location>
</feature>
<dbReference type="Proteomes" id="UP000479756">
    <property type="component" value="Unassembled WGS sequence"/>
</dbReference>
<comment type="caution">
    <text evidence="6">The sequence shown here is derived from an EMBL/GenBank/DDBJ whole genome shotgun (WGS) entry which is preliminary data.</text>
</comment>
<dbReference type="InterPro" id="IPR029044">
    <property type="entry name" value="Nucleotide-diphossugar_trans"/>
</dbReference>
<dbReference type="PANTHER" id="PTHR40392">
    <property type="entry name" value="2-PHOSPHO-L-LACTATE GUANYLYLTRANSFERASE"/>
    <property type="match status" value="1"/>
</dbReference>
<dbReference type="EC" id="2.7.7.68" evidence="6"/>
<dbReference type="InterPro" id="IPR025877">
    <property type="entry name" value="MobA-like_NTP_Trfase"/>
</dbReference>
<keyword evidence="7" id="KW-1185">Reference proteome</keyword>
<reference evidence="6 7" key="1">
    <citation type="journal article" date="2014" name="Int. J. Syst. Evol. Microbiol.">
        <title>Description of Galbitalea soli gen. nov., sp. nov., and Frondihabitans sucicola sp. nov.</title>
        <authorList>
            <person name="Kim S.J."/>
            <person name="Lim J.M."/>
            <person name="Ahn J.H."/>
            <person name="Weon H.Y."/>
            <person name="Hamada M."/>
            <person name="Suzuki K."/>
            <person name="Ahn T.Y."/>
            <person name="Kwon S.W."/>
        </authorList>
    </citation>
    <scope>NUCLEOTIDE SEQUENCE [LARGE SCALE GENOMIC DNA]</scope>
    <source>
        <strain evidence="6 7">NBRC 108727</strain>
    </source>
</reference>
<evidence type="ECO:0000256" key="1">
    <source>
        <dbReference type="ARBA" id="ARBA00022679"/>
    </source>
</evidence>
<evidence type="ECO:0000256" key="2">
    <source>
        <dbReference type="ARBA" id="ARBA00022695"/>
    </source>
</evidence>
<dbReference type="EMBL" id="JAAGWZ010000002">
    <property type="protein sequence ID" value="NEM91526.1"/>
    <property type="molecule type" value="Genomic_DNA"/>
</dbReference>
<evidence type="ECO:0000313" key="7">
    <source>
        <dbReference type="Proteomes" id="UP000479756"/>
    </source>
</evidence>
<organism evidence="6 7">
    <name type="scientific">Galbitalea soli</name>
    <dbReference type="NCBI Taxonomy" id="1268042"/>
    <lineage>
        <taxon>Bacteria</taxon>
        <taxon>Bacillati</taxon>
        <taxon>Actinomycetota</taxon>
        <taxon>Actinomycetes</taxon>
        <taxon>Micrococcales</taxon>
        <taxon>Microbacteriaceae</taxon>
        <taxon>Galbitalea</taxon>
    </lineage>
</organism>